<dbReference type="RefSeq" id="WP_150457402.1">
    <property type="nucleotide sequence ID" value="NZ_VYKK01000005.1"/>
</dbReference>
<sequence length="439" mass="46488">MSGTKFPARLVLLGALGLSALLAAWPASGDTAAAASAAPASSSSEAAVSAPLIRPLWQAATNGSGLYSDFMPEINGMVYYADNQRLVAAELRTGKIRWSVREGGRPEAMTANSLFYLSRTREVVKVDARTGKRIWSVKPPLRPSDAGSYLQLVNGTLLFSNEGMGLAAFNPVTGALLWSNSQLDLYAGGPFGQFGKILMVSGTIDNVSRHWFGLNAARGTELWSLKGPYDILGSYKGGLLLRENTSLAIQQSKKAVPGNLVSLYRLNPLNGGLAPVGRYIPVSDLRRMANYSNTLEGSSLYSVDGDLDQGDAILRRYDLDSAGQASPVSYEQYGTWVAGPAQGLALFSGGNSLIGLRLADGSRIDYGRFPAAFTRVQIIDSLVVAGLADGSVYVMNAGTGQAIGRIQTGDAEFGNVAVREGVLLIPTEKKLLAVKVGSR</sequence>
<organism evidence="3 4">
    <name type="scientific">Paenibacillus spiritus</name>
    <dbReference type="NCBI Taxonomy" id="2496557"/>
    <lineage>
        <taxon>Bacteria</taxon>
        <taxon>Bacillati</taxon>
        <taxon>Bacillota</taxon>
        <taxon>Bacilli</taxon>
        <taxon>Bacillales</taxon>
        <taxon>Paenibacillaceae</taxon>
        <taxon>Paenibacillus</taxon>
    </lineage>
</organism>
<dbReference type="Pfam" id="PF13360">
    <property type="entry name" value="PQQ_2"/>
    <property type="match status" value="1"/>
</dbReference>
<proteinExistence type="predicted"/>
<evidence type="ECO:0000256" key="1">
    <source>
        <dbReference type="SAM" id="SignalP"/>
    </source>
</evidence>
<accession>A0A5J5GFN6</accession>
<dbReference type="PANTHER" id="PTHR34512:SF30">
    <property type="entry name" value="OUTER MEMBRANE PROTEIN ASSEMBLY FACTOR BAMB"/>
    <property type="match status" value="1"/>
</dbReference>
<dbReference type="InterPro" id="IPR011047">
    <property type="entry name" value="Quinoprotein_ADH-like_sf"/>
</dbReference>
<dbReference type="AlphaFoldDB" id="A0A5J5GFN6"/>
<dbReference type="SUPFAM" id="SSF50998">
    <property type="entry name" value="Quinoprotein alcohol dehydrogenase-like"/>
    <property type="match status" value="1"/>
</dbReference>
<dbReference type="Proteomes" id="UP000367750">
    <property type="component" value="Unassembled WGS sequence"/>
</dbReference>
<dbReference type="InterPro" id="IPR015943">
    <property type="entry name" value="WD40/YVTN_repeat-like_dom_sf"/>
</dbReference>
<dbReference type="OrthoDB" id="9794322at2"/>
<dbReference type="EMBL" id="VYKK01000005">
    <property type="protein sequence ID" value="KAA9006572.1"/>
    <property type="molecule type" value="Genomic_DNA"/>
</dbReference>
<feature type="signal peptide" evidence="1">
    <location>
        <begin position="1"/>
        <end position="23"/>
    </location>
</feature>
<dbReference type="InterPro" id="IPR002372">
    <property type="entry name" value="PQQ_rpt_dom"/>
</dbReference>
<dbReference type="PANTHER" id="PTHR34512">
    <property type="entry name" value="CELL SURFACE PROTEIN"/>
    <property type="match status" value="1"/>
</dbReference>
<evidence type="ECO:0000259" key="2">
    <source>
        <dbReference type="Pfam" id="PF13360"/>
    </source>
</evidence>
<feature type="domain" description="Pyrrolo-quinoline quinone repeat" evidence="2">
    <location>
        <begin position="122"/>
        <end position="271"/>
    </location>
</feature>
<name>A0A5J5GFN6_9BACL</name>
<evidence type="ECO:0000313" key="4">
    <source>
        <dbReference type="Proteomes" id="UP000367750"/>
    </source>
</evidence>
<gene>
    <name evidence="3" type="ORF">F4V43_06415</name>
</gene>
<protein>
    <submittedName>
        <fullName evidence="3">PQQ-like beta-propeller repeat protein</fullName>
    </submittedName>
</protein>
<keyword evidence="1" id="KW-0732">Signal</keyword>
<reference evidence="3 4" key="1">
    <citation type="submission" date="2019-09" db="EMBL/GenBank/DDBJ databases">
        <title>Bacillus ochoae sp. nov., Paenibacillus whitsoniae sp. nov., Paenibacillus spiritus sp. nov. Isolated from the Mars Exploration Rover during spacecraft assembly.</title>
        <authorList>
            <person name="Seuylemezian A."/>
            <person name="Vaishampayan P."/>
        </authorList>
    </citation>
    <scope>NUCLEOTIDE SEQUENCE [LARGE SCALE GENOMIC DNA]</scope>
    <source>
        <strain evidence="3 4">MER_111</strain>
    </source>
</reference>
<comment type="caution">
    <text evidence="3">The sequence shown here is derived from an EMBL/GenBank/DDBJ whole genome shotgun (WGS) entry which is preliminary data.</text>
</comment>
<evidence type="ECO:0000313" key="3">
    <source>
        <dbReference type="EMBL" id="KAA9006572.1"/>
    </source>
</evidence>
<feature type="chain" id="PRO_5039517013" evidence="1">
    <location>
        <begin position="24"/>
        <end position="439"/>
    </location>
</feature>
<dbReference type="Gene3D" id="2.130.10.10">
    <property type="entry name" value="YVTN repeat-like/Quinoprotein amine dehydrogenase"/>
    <property type="match status" value="1"/>
</dbReference>
<keyword evidence="4" id="KW-1185">Reference proteome</keyword>